<dbReference type="PANTHER" id="PTHR42852">
    <property type="entry name" value="THIOL:DISULFIDE INTERCHANGE PROTEIN DSBE"/>
    <property type="match status" value="1"/>
</dbReference>
<protein>
    <submittedName>
        <fullName evidence="3">TlpA disulfide reductase family protein</fullName>
    </submittedName>
</protein>
<organism evidence="3 4">
    <name type="scientific">Urechidicola vernalis</name>
    <dbReference type="NCBI Taxonomy" id="3075600"/>
    <lineage>
        <taxon>Bacteria</taxon>
        <taxon>Pseudomonadati</taxon>
        <taxon>Bacteroidota</taxon>
        <taxon>Flavobacteriia</taxon>
        <taxon>Flavobacteriales</taxon>
        <taxon>Flavobacteriaceae</taxon>
        <taxon>Urechidicola</taxon>
    </lineage>
</organism>
<accession>A0ABU2Y3H8</accession>
<dbReference type="SUPFAM" id="SSF52833">
    <property type="entry name" value="Thioredoxin-like"/>
    <property type="match status" value="1"/>
</dbReference>
<sequence>MRYLYLLLALIFVTSCTTGQGQKTLKTGFYRVVLGAQDNEEIPFIFEANSDGTLTIFNADERINVDEIRYVNDSIYIKTPVFQSYFAGVFDGDNLSGKYINKTRKRITSFNATYDNDLRFLTEATAEFDVSGVWETVFSKGERGEYIAKAIFKQDGKKVTGTFRTTTGDYRYLEGIIDADTLKISTYDGAHAFLFKAIVNDSVMQGQFYSGNHWKEPFVAKRNSEFELPEIDELTYLNDGYETLDFSFLDENGTMISLSDQRFKDKVVLVQIMGTWCPNCLDSSVFYAQFHNENKNKGFEVVALTVEFKKTEEEAFKNIKRLRNRIGMTYPILLAQYGSGSKSEMQKKLPALNHIISYPTTIFIDKFGEVRRIDTGFNGPGTGEKYTDYTTEFETFVSGLLAE</sequence>
<dbReference type="InterPro" id="IPR050553">
    <property type="entry name" value="Thioredoxin_ResA/DsbE_sf"/>
</dbReference>
<dbReference type="Pfam" id="PF08534">
    <property type="entry name" value="Redoxin"/>
    <property type="match status" value="1"/>
</dbReference>
<evidence type="ECO:0000313" key="4">
    <source>
        <dbReference type="Proteomes" id="UP001252186"/>
    </source>
</evidence>
<feature type="signal peptide" evidence="1">
    <location>
        <begin position="1"/>
        <end position="19"/>
    </location>
</feature>
<dbReference type="InterPro" id="IPR013740">
    <property type="entry name" value="Redoxin"/>
</dbReference>
<keyword evidence="4" id="KW-1185">Reference proteome</keyword>
<dbReference type="Gene3D" id="3.40.30.10">
    <property type="entry name" value="Glutaredoxin"/>
    <property type="match status" value="1"/>
</dbReference>
<dbReference type="InterPro" id="IPR036249">
    <property type="entry name" value="Thioredoxin-like_sf"/>
</dbReference>
<dbReference type="PROSITE" id="PS51352">
    <property type="entry name" value="THIOREDOXIN_2"/>
    <property type="match status" value="1"/>
</dbReference>
<name>A0ABU2Y3H8_9FLAO</name>
<evidence type="ECO:0000259" key="2">
    <source>
        <dbReference type="PROSITE" id="PS51352"/>
    </source>
</evidence>
<evidence type="ECO:0000256" key="1">
    <source>
        <dbReference type="SAM" id="SignalP"/>
    </source>
</evidence>
<dbReference type="Proteomes" id="UP001252186">
    <property type="component" value="Unassembled WGS sequence"/>
</dbReference>
<comment type="caution">
    <text evidence="3">The sequence shown here is derived from an EMBL/GenBank/DDBJ whole genome shotgun (WGS) entry which is preliminary data.</text>
</comment>
<feature type="chain" id="PRO_5047415302" evidence="1">
    <location>
        <begin position="20"/>
        <end position="403"/>
    </location>
</feature>
<dbReference type="RefSeq" id="WP_311592230.1">
    <property type="nucleotide sequence ID" value="NZ_JAVRHV010000001.1"/>
</dbReference>
<reference evidence="3 4" key="1">
    <citation type="submission" date="2023-09" db="EMBL/GenBank/DDBJ databases">
        <authorList>
            <person name="Rey-Velasco X."/>
        </authorList>
    </citation>
    <scope>NUCLEOTIDE SEQUENCE [LARGE SCALE GENOMIC DNA]</scope>
    <source>
        <strain evidence="3 4">P050</strain>
    </source>
</reference>
<proteinExistence type="predicted"/>
<dbReference type="PROSITE" id="PS51257">
    <property type="entry name" value="PROKAR_LIPOPROTEIN"/>
    <property type="match status" value="1"/>
</dbReference>
<dbReference type="PANTHER" id="PTHR42852:SF13">
    <property type="entry name" value="PROTEIN DIPZ"/>
    <property type="match status" value="1"/>
</dbReference>
<evidence type="ECO:0000313" key="3">
    <source>
        <dbReference type="EMBL" id="MDT0552371.1"/>
    </source>
</evidence>
<keyword evidence="1" id="KW-0732">Signal</keyword>
<gene>
    <name evidence="3" type="ORF">RM519_03850</name>
</gene>
<dbReference type="EMBL" id="JAVRHV010000001">
    <property type="protein sequence ID" value="MDT0552371.1"/>
    <property type="molecule type" value="Genomic_DNA"/>
</dbReference>
<feature type="domain" description="Thioredoxin" evidence="2">
    <location>
        <begin position="237"/>
        <end position="395"/>
    </location>
</feature>
<dbReference type="CDD" id="cd02966">
    <property type="entry name" value="TlpA_like_family"/>
    <property type="match status" value="1"/>
</dbReference>
<dbReference type="InterPro" id="IPR013766">
    <property type="entry name" value="Thioredoxin_domain"/>
</dbReference>